<dbReference type="PANTHER" id="PTHR46884">
    <property type="entry name" value="COLLECTRIN"/>
    <property type="match status" value="1"/>
</dbReference>
<keyword evidence="12" id="KW-1185">Reference proteome</keyword>
<gene>
    <name evidence="11" type="primary">CLTRN</name>
</gene>
<dbReference type="GO" id="GO:0031526">
    <property type="term" value="C:brush border membrane"/>
    <property type="evidence" value="ECO:0007669"/>
    <property type="project" value="Ensembl"/>
</dbReference>
<dbReference type="GO" id="GO:0017156">
    <property type="term" value="P:calcium-ion regulated exocytosis"/>
    <property type="evidence" value="ECO:0007669"/>
    <property type="project" value="Ensembl"/>
</dbReference>
<keyword evidence="6 9" id="KW-1133">Transmembrane helix</keyword>
<keyword evidence="8" id="KW-0325">Glycoprotein</keyword>
<accession>A0A670Y7X3</accession>
<dbReference type="GO" id="GO:0070062">
    <property type="term" value="C:extracellular exosome"/>
    <property type="evidence" value="ECO:0007669"/>
    <property type="project" value="TreeGrafter"/>
</dbReference>
<evidence type="ECO:0000256" key="4">
    <source>
        <dbReference type="ARBA" id="ARBA00022692"/>
    </source>
</evidence>
<protein>
    <submittedName>
        <fullName evidence="11">Collectrin, amino acid transport regulator</fullName>
    </submittedName>
</protein>
<dbReference type="Proteomes" id="UP000472273">
    <property type="component" value="Unplaced"/>
</dbReference>
<dbReference type="PROSITE" id="PS52010">
    <property type="entry name" value="COLLECTRIN_LIKE"/>
    <property type="match status" value="1"/>
</dbReference>
<dbReference type="Ensembl" id="ENSPTXT00000008294.1">
    <property type="protein sequence ID" value="ENSPTXP00000008014.1"/>
    <property type="gene ID" value="ENSPTXG00000005822.1"/>
</dbReference>
<dbReference type="GO" id="GO:0035773">
    <property type="term" value="P:insulin secretion involved in cellular response to glucose stimulus"/>
    <property type="evidence" value="ECO:0007669"/>
    <property type="project" value="Ensembl"/>
</dbReference>
<dbReference type="Pfam" id="PF16959">
    <property type="entry name" value="Collectrin"/>
    <property type="match status" value="1"/>
</dbReference>
<evidence type="ECO:0000256" key="3">
    <source>
        <dbReference type="ARBA" id="ARBA00022553"/>
    </source>
</evidence>
<evidence type="ECO:0000256" key="8">
    <source>
        <dbReference type="ARBA" id="ARBA00023180"/>
    </source>
</evidence>
<evidence type="ECO:0000256" key="5">
    <source>
        <dbReference type="ARBA" id="ARBA00022729"/>
    </source>
</evidence>
<evidence type="ECO:0000256" key="2">
    <source>
        <dbReference type="ARBA" id="ARBA00022475"/>
    </source>
</evidence>
<dbReference type="GO" id="GO:0042803">
    <property type="term" value="F:protein homodimerization activity"/>
    <property type="evidence" value="ECO:0007669"/>
    <property type="project" value="Ensembl"/>
</dbReference>
<keyword evidence="4 9" id="KW-0812">Transmembrane</keyword>
<reference evidence="11" key="1">
    <citation type="submission" date="2025-08" db="UniProtKB">
        <authorList>
            <consortium name="Ensembl"/>
        </authorList>
    </citation>
    <scope>IDENTIFICATION</scope>
</reference>
<comment type="subcellular location">
    <subcellularLocation>
        <location evidence="1">Cell membrane</location>
        <topology evidence="1">Single-pass type I membrane protein</topology>
    </subcellularLocation>
</comment>
<dbReference type="GO" id="GO:0005737">
    <property type="term" value="C:cytoplasm"/>
    <property type="evidence" value="ECO:0007669"/>
    <property type="project" value="Ensembl"/>
</dbReference>
<dbReference type="InterPro" id="IPR042944">
    <property type="entry name" value="Collectrin"/>
</dbReference>
<evidence type="ECO:0000256" key="1">
    <source>
        <dbReference type="ARBA" id="ARBA00004251"/>
    </source>
</evidence>
<feature type="domain" description="Collectrin-like" evidence="10">
    <location>
        <begin position="26"/>
        <end position="215"/>
    </location>
</feature>
<evidence type="ECO:0000313" key="11">
    <source>
        <dbReference type="Ensembl" id="ENSPTXP00000008014.1"/>
    </source>
</evidence>
<keyword evidence="3" id="KW-0597">Phosphoprotein</keyword>
<evidence type="ECO:0000259" key="10">
    <source>
        <dbReference type="PROSITE" id="PS52010"/>
    </source>
</evidence>
<proteinExistence type="predicted"/>
<evidence type="ECO:0000313" key="12">
    <source>
        <dbReference type="Proteomes" id="UP000472273"/>
    </source>
</evidence>
<dbReference type="AlphaFoldDB" id="A0A670Y7X3"/>
<dbReference type="PANTHER" id="PTHR46884:SF1">
    <property type="entry name" value="COLLECTRIN"/>
    <property type="match status" value="1"/>
</dbReference>
<dbReference type="InterPro" id="IPR031588">
    <property type="entry name" value="Collectrin_dom"/>
</dbReference>
<evidence type="ECO:0000256" key="6">
    <source>
        <dbReference type="ARBA" id="ARBA00022989"/>
    </source>
</evidence>
<name>A0A670Y7X3_PSETE</name>
<dbReference type="GO" id="GO:0035493">
    <property type="term" value="P:SNARE complex assembly"/>
    <property type="evidence" value="ECO:0007669"/>
    <property type="project" value="Ensembl"/>
</dbReference>
<reference evidence="11" key="2">
    <citation type="submission" date="2025-09" db="UniProtKB">
        <authorList>
            <consortium name="Ensembl"/>
        </authorList>
    </citation>
    <scope>IDENTIFICATION</scope>
</reference>
<evidence type="ECO:0000256" key="9">
    <source>
        <dbReference type="SAM" id="Phobius"/>
    </source>
</evidence>
<dbReference type="GeneTree" id="ENSGT00940000160862"/>
<keyword evidence="2" id="KW-1003">Cell membrane</keyword>
<dbReference type="GO" id="GO:0141109">
    <property type="term" value="F:transporter activator activity"/>
    <property type="evidence" value="ECO:0007669"/>
    <property type="project" value="Ensembl"/>
</dbReference>
<sequence length="215" mass="24339">MLQHLVDKLGLLGLNTLHNWILGFLIDVQISNTIFLSTGSPQGCYSWDATEEILFKAVLAYAMRRYLIQETTQISNVLLCNVTRRVSFWFVVTNSFTNITTIPRNDVEAAKRMNRNRINNFLEISSTLTPPAEQSLPIWLIVFGVILCIIVIGIVLVISFGIYHRKKLKNVEETEDLDDKYEAATTMENRITCHTLDLKAGQINGVYAAAEFTPL</sequence>
<organism evidence="11 12">
    <name type="scientific">Pseudonaja textilis</name>
    <name type="common">Eastern brown snake</name>
    <dbReference type="NCBI Taxonomy" id="8673"/>
    <lineage>
        <taxon>Eukaryota</taxon>
        <taxon>Metazoa</taxon>
        <taxon>Chordata</taxon>
        <taxon>Craniata</taxon>
        <taxon>Vertebrata</taxon>
        <taxon>Euteleostomi</taxon>
        <taxon>Lepidosauria</taxon>
        <taxon>Squamata</taxon>
        <taxon>Bifurcata</taxon>
        <taxon>Unidentata</taxon>
        <taxon>Episquamata</taxon>
        <taxon>Toxicofera</taxon>
        <taxon>Serpentes</taxon>
        <taxon>Colubroidea</taxon>
        <taxon>Elapidae</taxon>
        <taxon>Hydrophiinae</taxon>
        <taxon>Pseudonaja</taxon>
    </lineage>
</organism>
<evidence type="ECO:0000256" key="7">
    <source>
        <dbReference type="ARBA" id="ARBA00023136"/>
    </source>
</evidence>
<keyword evidence="5" id="KW-0732">Signal</keyword>
<dbReference type="OMA" id="AYEWNES"/>
<dbReference type="GO" id="GO:1905737">
    <property type="term" value="P:positive regulation of L-proline import across plasma membrane"/>
    <property type="evidence" value="ECO:0007669"/>
    <property type="project" value="Ensembl"/>
</dbReference>
<keyword evidence="7 9" id="KW-0472">Membrane</keyword>
<feature type="transmembrane region" description="Helical" evidence="9">
    <location>
        <begin position="138"/>
        <end position="163"/>
    </location>
</feature>